<dbReference type="Proteomes" id="UP001156870">
    <property type="component" value="Unassembled WGS sequence"/>
</dbReference>
<dbReference type="RefSeq" id="WP_232592712.1">
    <property type="nucleotide sequence ID" value="NZ_BSPD01000021.1"/>
</dbReference>
<protein>
    <recommendedName>
        <fullName evidence="3">DUF2799 domain-containing protein</fullName>
    </recommendedName>
</protein>
<dbReference type="AlphaFoldDB" id="A0AA37T9A4"/>
<keyword evidence="2" id="KW-1185">Reference proteome</keyword>
<sequence>MLIKRFSFLCLVSVVTGCATMNESECLTADWRGIGYEDGAQGRTSAMLTKRREACAKHGVTPVLKEYQLGYREGLTVFCTEHNGFTVGSSGYQYSGICPKSLEKPFMRGYTMGKQLSALEEAVFAIQSRIDNASHDIDHLQSDIAIKREVIISDDSTRQQRAVLLDQIQAMEYEIGVLEGAIVADLQELAIAEQDLTFFREQIPY</sequence>
<evidence type="ECO:0008006" key="3">
    <source>
        <dbReference type="Google" id="ProtNLM"/>
    </source>
</evidence>
<dbReference type="Pfam" id="PF10973">
    <property type="entry name" value="DUF2799"/>
    <property type="match status" value="1"/>
</dbReference>
<proteinExistence type="predicted"/>
<evidence type="ECO:0000313" key="2">
    <source>
        <dbReference type="Proteomes" id="UP001156870"/>
    </source>
</evidence>
<gene>
    <name evidence="1" type="ORF">GCM10007877_07760</name>
</gene>
<dbReference type="InterPro" id="IPR021242">
    <property type="entry name" value="DUF2799"/>
</dbReference>
<comment type="caution">
    <text evidence="1">The sequence shown here is derived from an EMBL/GenBank/DDBJ whole genome shotgun (WGS) entry which is preliminary data.</text>
</comment>
<reference evidence="1 2" key="1">
    <citation type="journal article" date="2014" name="Int. J. Syst. Evol. Microbiol.">
        <title>Complete genome sequence of Corynebacterium casei LMG S-19264T (=DSM 44701T), isolated from a smear-ripened cheese.</title>
        <authorList>
            <consortium name="US DOE Joint Genome Institute (JGI-PGF)"/>
            <person name="Walter F."/>
            <person name="Albersmeier A."/>
            <person name="Kalinowski J."/>
            <person name="Ruckert C."/>
        </authorList>
    </citation>
    <scope>NUCLEOTIDE SEQUENCE [LARGE SCALE GENOMIC DNA]</scope>
    <source>
        <strain evidence="1 2">NBRC 110095</strain>
    </source>
</reference>
<organism evidence="1 2">
    <name type="scientific">Marinibactrum halimedae</name>
    <dbReference type="NCBI Taxonomy" id="1444977"/>
    <lineage>
        <taxon>Bacteria</taxon>
        <taxon>Pseudomonadati</taxon>
        <taxon>Pseudomonadota</taxon>
        <taxon>Gammaproteobacteria</taxon>
        <taxon>Cellvibrionales</taxon>
        <taxon>Cellvibrionaceae</taxon>
        <taxon>Marinibactrum</taxon>
    </lineage>
</organism>
<name>A0AA37T9A4_9GAMM</name>
<dbReference type="PROSITE" id="PS51257">
    <property type="entry name" value="PROKAR_LIPOPROTEIN"/>
    <property type="match status" value="1"/>
</dbReference>
<dbReference type="EMBL" id="BSPD01000021">
    <property type="protein sequence ID" value="GLS25062.1"/>
    <property type="molecule type" value="Genomic_DNA"/>
</dbReference>
<accession>A0AA37T9A4</accession>
<evidence type="ECO:0000313" key="1">
    <source>
        <dbReference type="EMBL" id="GLS25062.1"/>
    </source>
</evidence>